<evidence type="ECO:0000313" key="4">
    <source>
        <dbReference type="Proteomes" id="UP001595846"/>
    </source>
</evidence>
<dbReference type="InterPro" id="IPR027417">
    <property type="entry name" value="P-loop_NTPase"/>
</dbReference>
<comment type="caution">
    <text evidence="3">The sequence shown here is derived from an EMBL/GenBank/DDBJ whole genome shotgun (WGS) entry which is preliminary data.</text>
</comment>
<dbReference type="Pfam" id="PF12705">
    <property type="entry name" value="PDDEXK_1"/>
    <property type="match status" value="1"/>
</dbReference>
<accession>A0ABD5NPQ2</accession>
<protein>
    <submittedName>
        <fullName evidence="3">PD-(D/E)XK nuclease family protein</fullName>
    </submittedName>
</protein>
<proteinExistence type="predicted"/>
<dbReference type="SUPFAM" id="SSF52540">
    <property type="entry name" value="P-loop containing nucleoside triphosphate hydrolases"/>
    <property type="match status" value="1"/>
</dbReference>
<feature type="region of interest" description="Disordered" evidence="1">
    <location>
        <begin position="876"/>
        <end position="898"/>
    </location>
</feature>
<dbReference type="RefSeq" id="WP_256532742.1">
    <property type="nucleotide sequence ID" value="NZ_CP101824.1"/>
</dbReference>
<name>A0ABD5NPQ2_9EURY</name>
<evidence type="ECO:0000313" key="3">
    <source>
        <dbReference type="EMBL" id="MFC3958909.1"/>
    </source>
</evidence>
<organism evidence="3 4">
    <name type="scientific">Halovivax cerinus</name>
    <dbReference type="NCBI Taxonomy" id="1487865"/>
    <lineage>
        <taxon>Archaea</taxon>
        <taxon>Methanobacteriati</taxon>
        <taxon>Methanobacteriota</taxon>
        <taxon>Stenosarchaea group</taxon>
        <taxon>Halobacteria</taxon>
        <taxon>Halobacteriales</taxon>
        <taxon>Natrialbaceae</taxon>
        <taxon>Halovivax</taxon>
    </lineage>
</organism>
<sequence>MSLSRTKPIETLYDEVAEYDLVIVPDAPLASALNRRLERPHFGPFAITPRRLAARRRETAEDRLAFLEVIDRTDLGWKEAAAAIGDVLQCWEHQGEIDAVRTYEGFDTPAIRTVIEAMEPLETTSQKLTTYHVDLTEYPSVAVVGRDQLTPLERSILPSSYDDVERFTDEPFDLPPFRLFDSPSAIVDALLETITEETAADVGIVLDAGSEYSALLESALEAEGIPFYGGPGFTEDRDIRCLLDLLRAVFAGSDRTVGDIRPILTHIGATVDVEHEEKRLSGVDDPAIESIREYCSSCREGTVAEAMATYEGWIDRDLDRFEDELDHLGILDEPLTESVVDRLRFYLQTYEVPIDRENEGVLLADATSAGFVDRPVVFCLGLGKGWTHSAPQRPWVDRDEEFARNVRDFQSLMQSGVEQHYLVVDEAGGSPVAPTLYFEDLLDEAFEQFSDFDSVAHTWTVRTSGHGFDREPVAADIEPNTVETISQSSLNSFANSPRDYLFGRLVDGPDKDYFAEGNLFHDFAEFYATHPGVVADDDGGTLDPDVVDQLVDVMLEETRSFHRPVDLEIQRTKYRAGLVTIAQFLDERGPDTVDDEFDFLTPASGWGTNFFAEYFGRPVDSPLTERWFEDDDIGLKGKIDLVLGPNRLLDFKSGSKKSASEVTKNSALDQPGDPPNYQALLYLTYYRRLRPGERLQFTFFHFLEGLDDVVAGDPDLDDCLTTVEYRPIAYDEHVTMPEVFDGLCEDASNACNKTFSKVDHEALLSVLDTHPIPKTRDGNELAESPFGEALTEHMIDAVGDYKYVRKGCVQACRYLAGLRKRNYFADDLDAFERFVEERIEELNAYRRGEERFPVHGLGGEPNDRYVDHRDLLLEDEAAASGEASTTNGEPATDGGADR</sequence>
<evidence type="ECO:0000259" key="2">
    <source>
        <dbReference type="Pfam" id="PF12705"/>
    </source>
</evidence>
<evidence type="ECO:0000256" key="1">
    <source>
        <dbReference type="SAM" id="MobiDB-lite"/>
    </source>
</evidence>
<dbReference type="EMBL" id="JBHSAQ010000009">
    <property type="protein sequence ID" value="MFC3958909.1"/>
    <property type="molecule type" value="Genomic_DNA"/>
</dbReference>
<feature type="domain" description="PD-(D/E)XK endonuclease-like" evidence="2">
    <location>
        <begin position="484"/>
        <end position="702"/>
    </location>
</feature>
<dbReference type="Proteomes" id="UP001595846">
    <property type="component" value="Unassembled WGS sequence"/>
</dbReference>
<reference evidence="3 4" key="1">
    <citation type="journal article" date="2019" name="Int. J. Syst. Evol. Microbiol.">
        <title>The Global Catalogue of Microorganisms (GCM) 10K type strain sequencing project: providing services to taxonomists for standard genome sequencing and annotation.</title>
        <authorList>
            <consortium name="The Broad Institute Genomics Platform"/>
            <consortium name="The Broad Institute Genome Sequencing Center for Infectious Disease"/>
            <person name="Wu L."/>
            <person name="Ma J."/>
        </authorList>
    </citation>
    <scope>NUCLEOTIDE SEQUENCE [LARGE SCALE GENOMIC DNA]</scope>
    <source>
        <strain evidence="3 4">IBRC-M 10256</strain>
    </source>
</reference>
<dbReference type="GeneID" id="73901847"/>
<gene>
    <name evidence="3" type="ORF">ACFOUR_11105</name>
</gene>
<dbReference type="AlphaFoldDB" id="A0ABD5NPQ2"/>
<dbReference type="InterPro" id="IPR038726">
    <property type="entry name" value="PDDEXK_AddAB-type"/>
</dbReference>
<keyword evidence="4" id="KW-1185">Reference proteome</keyword>